<evidence type="ECO:0000256" key="6">
    <source>
        <dbReference type="ARBA" id="ARBA00023136"/>
    </source>
</evidence>
<dbReference type="PANTHER" id="PTHR10283">
    <property type="entry name" value="SOLUTE CARRIER FAMILY 13 MEMBER"/>
    <property type="match status" value="1"/>
</dbReference>
<feature type="transmembrane region" description="Helical" evidence="8">
    <location>
        <begin position="179"/>
        <end position="197"/>
    </location>
</feature>
<dbReference type="eggNOG" id="COG0471">
    <property type="taxonomic scope" value="Bacteria"/>
</dbReference>
<sequence length="587" mass="62707">MAILQVVSHAERIKQFDHIFLPLFHFTFQHVNGVRIPGSQKDPYAKRRIAAMSATEVKEGGTGDTGGAREAGDVGEVMKVGDRREWHRRARGLITGVVLALLVYLFFPSNAVEVVAESAGFDPEAEYSREAMRITAATTVLMAAWWMTEAIPLPATALIPLIAFPLFQVSSFADAASPYANPTIFLFLGGFLLALGLQKWDLHRRMALAVVLAVGTRPKQLVLGFMVATGFLSMWVSNTATAVVMLPIGMSVLVLTAETVGGMKNQKKFATGLMLAIAYSASIGSLGTLIGTPPNALLAAYMSESHDITIGFGQWMLVGVPIAVIFTVIAWLVLTTVFKPEIDEIPGGKELIREEIKKLGPWTKPQISVGIVFLAAALSWVFIPLILDWTGSELAIHDAMIGIIAGVLLFTIPANFKNGERLLDWKTANETPWDVLILFGGGLSLSAMFTQTGLSLWIGEMAKGLGTLPVILLIFSVAALVLFLTEFTSNTATAATFLPIMGGVAVGIGLTAGGEQNVLLLTIPVALSATCAFMLPVATPPNAIAFGSGYVKIGEMVKGGVWLNIIALILITIATYLIAIPVFGIVL</sequence>
<evidence type="ECO:0000256" key="1">
    <source>
        <dbReference type="ARBA" id="ARBA00004141"/>
    </source>
</evidence>
<dbReference type="EMBL" id="BA000035">
    <property type="protein sequence ID" value="BAC17004.1"/>
    <property type="molecule type" value="Genomic_DNA"/>
</dbReference>
<dbReference type="Proteomes" id="UP000001409">
    <property type="component" value="Chromosome"/>
</dbReference>
<feature type="transmembrane region" description="Helical" evidence="8">
    <location>
        <begin position="312"/>
        <end position="334"/>
    </location>
</feature>
<dbReference type="GO" id="GO:0008514">
    <property type="term" value="F:organic anion transmembrane transporter activity"/>
    <property type="evidence" value="ECO:0007669"/>
    <property type="project" value="UniProtKB-ARBA"/>
</dbReference>
<dbReference type="GO" id="GO:1905039">
    <property type="term" value="P:carboxylic acid transmembrane transport"/>
    <property type="evidence" value="ECO:0007669"/>
    <property type="project" value="UniProtKB-ARBA"/>
</dbReference>
<name>Q8FU27_COREF</name>
<evidence type="ECO:0000256" key="5">
    <source>
        <dbReference type="ARBA" id="ARBA00022989"/>
    </source>
</evidence>
<evidence type="ECO:0000256" key="8">
    <source>
        <dbReference type="SAM" id="Phobius"/>
    </source>
</evidence>
<evidence type="ECO:0000256" key="2">
    <source>
        <dbReference type="ARBA" id="ARBA00006772"/>
    </source>
</evidence>
<protein>
    <recommendedName>
        <fullName evidence="3">Sodium-dependent dicarboxylate transporter SdcS</fullName>
    </recommendedName>
    <alternativeName>
        <fullName evidence="7">Na(+)/dicarboxylate symporter</fullName>
    </alternativeName>
</protein>
<reference evidence="9 10" key="1">
    <citation type="journal article" date="2003" name="Genome Res.">
        <title>Comparative complete genome sequence analysis of the amino acid replacements responsible for the thermostability of Corynebacterium efficiens.</title>
        <authorList>
            <person name="Nishio Y."/>
            <person name="Nakamura Y."/>
            <person name="Kawarabayasi Y."/>
            <person name="Usuda Y."/>
            <person name="Kimura E."/>
            <person name="Sugimoto S."/>
            <person name="Matsui K."/>
            <person name="Yamagishi A."/>
            <person name="Kikuchi H."/>
            <person name="Ikeo K."/>
            <person name="Gojobori T."/>
        </authorList>
    </citation>
    <scope>NUCLEOTIDE SEQUENCE [LARGE SCALE GENOMIC DNA]</scope>
    <source>
        <strain evidence="10">DSM 44549 / YS-314 / AJ 12310 / JCM 11189 / NBRC 100395</strain>
    </source>
</reference>
<dbReference type="GO" id="GO:0005886">
    <property type="term" value="C:plasma membrane"/>
    <property type="evidence" value="ECO:0007669"/>
    <property type="project" value="TreeGrafter"/>
</dbReference>
<dbReference type="CDD" id="cd01115">
    <property type="entry name" value="SLC13_permease"/>
    <property type="match status" value="1"/>
</dbReference>
<evidence type="ECO:0000256" key="7">
    <source>
        <dbReference type="ARBA" id="ARBA00031174"/>
    </source>
</evidence>
<dbReference type="InterPro" id="IPR001898">
    <property type="entry name" value="SLC13A/DASS"/>
</dbReference>
<feature type="transmembrane region" description="Helical" evidence="8">
    <location>
        <begin position="464"/>
        <end position="485"/>
    </location>
</feature>
<accession>C8NRA9</accession>
<feature type="transmembrane region" description="Helical" evidence="8">
    <location>
        <begin position="560"/>
        <end position="586"/>
    </location>
</feature>
<keyword evidence="6 8" id="KW-0472">Membrane</keyword>
<accession>Q8FU27</accession>
<keyword evidence="5 8" id="KW-1133">Transmembrane helix</keyword>
<comment type="subcellular location">
    <subcellularLocation>
        <location evidence="1">Membrane</location>
        <topology evidence="1">Multi-pass membrane protein</topology>
    </subcellularLocation>
</comment>
<feature type="transmembrane region" description="Helical" evidence="8">
    <location>
        <begin position="399"/>
        <end position="416"/>
    </location>
</feature>
<keyword evidence="4 8" id="KW-0812">Transmembrane</keyword>
<organism evidence="9 10">
    <name type="scientific">Corynebacterium efficiens (strain DSM 44549 / YS-314 / AJ 12310 / JCM 11189 / NBRC 100395)</name>
    <dbReference type="NCBI Taxonomy" id="196164"/>
    <lineage>
        <taxon>Bacteria</taxon>
        <taxon>Bacillati</taxon>
        <taxon>Actinomycetota</taxon>
        <taxon>Actinomycetes</taxon>
        <taxon>Mycobacteriales</taxon>
        <taxon>Corynebacteriaceae</taxon>
        <taxon>Corynebacterium</taxon>
    </lineage>
</organism>
<proteinExistence type="inferred from homology"/>
<feature type="transmembrane region" description="Helical" evidence="8">
    <location>
        <begin position="242"/>
        <end position="261"/>
    </location>
</feature>
<comment type="similarity">
    <text evidence="2">Belongs to the SLC13A/DASS transporter (TC 2.A.47) family. NADC subfamily.</text>
</comment>
<feature type="transmembrane region" description="Helical" evidence="8">
    <location>
        <begin position="93"/>
        <end position="111"/>
    </location>
</feature>
<feature type="transmembrane region" description="Helical" evidence="8">
    <location>
        <begin position="518"/>
        <end position="539"/>
    </location>
</feature>
<feature type="transmembrane region" description="Helical" evidence="8">
    <location>
        <begin position="273"/>
        <end position="292"/>
    </location>
</feature>
<keyword evidence="10" id="KW-1185">Reference proteome</keyword>
<evidence type="ECO:0000313" key="10">
    <source>
        <dbReference type="Proteomes" id="UP000001409"/>
    </source>
</evidence>
<dbReference type="Pfam" id="PF00939">
    <property type="entry name" value="Na_sulph_symp"/>
    <property type="match status" value="1"/>
</dbReference>
<feature type="transmembrane region" description="Helical" evidence="8">
    <location>
        <begin position="492"/>
        <end position="512"/>
    </location>
</feature>
<evidence type="ECO:0000256" key="4">
    <source>
        <dbReference type="ARBA" id="ARBA00022692"/>
    </source>
</evidence>
<dbReference type="NCBIfam" id="TIGR00785">
    <property type="entry name" value="dass"/>
    <property type="match status" value="1"/>
</dbReference>
<feature type="transmembrane region" description="Helical" evidence="8">
    <location>
        <begin position="155"/>
        <end position="173"/>
    </location>
</feature>
<dbReference type="HOGENOM" id="CLU_005170_0_0_11"/>
<evidence type="ECO:0000313" key="9">
    <source>
        <dbReference type="EMBL" id="BAC17004.1"/>
    </source>
</evidence>
<dbReference type="KEGG" id="cef:CE0194"/>
<feature type="transmembrane region" description="Helical" evidence="8">
    <location>
        <begin position="436"/>
        <end position="458"/>
    </location>
</feature>
<feature type="transmembrane region" description="Helical" evidence="8">
    <location>
        <begin position="367"/>
        <end position="387"/>
    </location>
</feature>
<dbReference type="AlphaFoldDB" id="Q8FU27"/>
<evidence type="ECO:0000256" key="3">
    <source>
        <dbReference type="ARBA" id="ARBA00020150"/>
    </source>
</evidence>
<dbReference type="PANTHER" id="PTHR10283:SF82">
    <property type="entry name" value="SOLUTE CARRIER FAMILY 13 MEMBER 2"/>
    <property type="match status" value="1"/>
</dbReference>